<protein>
    <submittedName>
        <fullName evidence="2">Pyridoxamine 5'-phosphate oxidase family protein</fullName>
    </submittedName>
</protein>
<name>A0ABW0YLZ7_9BACI</name>
<gene>
    <name evidence="2" type="ORF">ACFPU1_06515</name>
</gene>
<dbReference type="Pfam" id="PF01243">
    <property type="entry name" value="PNPOx_N"/>
    <property type="match status" value="1"/>
</dbReference>
<proteinExistence type="predicted"/>
<dbReference type="Proteomes" id="UP001596142">
    <property type="component" value="Unassembled WGS sequence"/>
</dbReference>
<dbReference type="PANTHER" id="PTHR34818">
    <property type="entry name" value="PROTEIN BLI-3"/>
    <property type="match status" value="1"/>
</dbReference>
<dbReference type="Gene3D" id="2.30.110.10">
    <property type="entry name" value="Electron Transport, Fmn-binding Protein, Chain A"/>
    <property type="match status" value="1"/>
</dbReference>
<feature type="domain" description="Pyridoxamine 5'-phosphate oxidase N-terminal" evidence="1">
    <location>
        <begin position="9"/>
        <end position="128"/>
    </location>
</feature>
<evidence type="ECO:0000313" key="2">
    <source>
        <dbReference type="EMBL" id="MFC5712427.1"/>
    </source>
</evidence>
<dbReference type="InterPro" id="IPR012349">
    <property type="entry name" value="Split_barrel_FMN-bd"/>
</dbReference>
<comment type="caution">
    <text evidence="2">The sequence shown here is derived from an EMBL/GenBank/DDBJ whole genome shotgun (WGS) entry which is preliminary data.</text>
</comment>
<dbReference type="RefSeq" id="WP_054634874.1">
    <property type="nucleotide sequence ID" value="NZ_JBHSOZ010000003.1"/>
</dbReference>
<dbReference type="InterPro" id="IPR011576">
    <property type="entry name" value="Pyridox_Oxase_N"/>
</dbReference>
<evidence type="ECO:0000313" key="3">
    <source>
        <dbReference type="Proteomes" id="UP001596142"/>
    </source>
</evidence>
<reference evidence="3" key="1">
    <citation type="journal article" date="2019" name="Int. J. Syst. Evol. Microbiol.">
        <title>The Global Catalogue of Microorganisms (GCM) 10K type strain sequencing project: providing services to taxonomists for standard genome sequencing and annotation.</title>
        <authorList>
            <consortium name="The Broad Institute Genomics Platform"/>
            <consortium name="The Broad Institute Genome Sequencing Center for Infectious Disease"/>
            <person name="Wu L."/>
            <person name="Ma J."/>
        </authorList>
    </citation>
    <scope>NUCLEOTIDE SEQUENCE [LARGE SCALE GENOMIC DNA]</scope>
    <source>
        <strain evidence="3">CECT 7184</strain>
    </source>
</reference>
<accession>A0ABW0YLZ7</accession>
<dbReference type="InterPro" id="IPR052917">
    <property type="entry name" value="Stress-Dev_Protein"/>
</dbReference>
<sequence>MNKQEIRQKAIDIIDNNKIGTLATVVHDKPHSRYMTFYNEDLTLYTPTSKETHKAEELEQNPNVHVLLGYNGEGIGDEFVEIEGTADIRDSNEIKEKIWNEELERWFDGKNDPNLIVLEINPTAIRVMNDKGEPPHSVDL</sequence>
<keyword evidence="3" id="KW-1185">Reference proteome</keyword>
<dbReference type="EMBL" id="JBHSOZ010000003">
    <property type="protein sequence ID" value="MFC5712427.1"/>
    <property type="molecule type" value="Genomic_DNA"/>
</dbReference>
<organism evidence="2 3">
    <name type="scientific">Thalassorhabdus alkalitolerans</name>
    <dbReference type="NCBI Taxonomy" id="2282697"/>
    <lineage>
        <taxon>Bacteria</taxon>
        <taxon>Bacillati</taxon>
        <taxon>Bacillota</taxon>
        <taxon>Bacilli</taxon>
        <taxon>Bacillales</taxon>
        <taxon>Bacillaceae</taxon>
        <taxon>Thalassorhabdus</taxon>
    </lineage>
</organism>
<dbReference type="SUPFAM" id="SSF50475">
    <property type="entry name" value="FMN-binding split barrel"/>
    <property type="match status" value="1"/>
</dbReference>
<dbReference type="PANTHER" id="PTHR34818:SF1">
    <property type="entry name" value="PROTEIN BLI-3"/>
    <property type="match status" value="1"/>
</dbReference>
<evidence type="ECO:0000259" key="1">
    <source>
        <dbReference type="Pfam" id="PF01243"/>
    </source>
</evidence>